<accession>A0A317T309</accession>
<feature type="transmembrane region" description="Helical" evidence="8">
    <location>
        <begin position="111"/>
        <end position="131"/>
    </location>
</feature>
<evidence type="ECO:0000256" key="4">
    <source>
        <dbReference type="ARBA" id="ARBA00022692"/>
    </source>
</evidence>
<feature type="transmembrane region" description="Helical" evidence="8">
    <location>
        <begin position="258"/>
        <end position="279"/>
    </location>
</feature>
<feature type="transmembrane region" description="Helical" evidence="8">
    <location>
        <begin position="174"/>
        <end position="197"/>
    </location>
</feature>
<gene>
    <name evidence="10" type="ORF">CR164_12105</name>
</gene>
<dbReference type="CDD" id="cd06173">
    <property type="entry name" value="MFS_MefA_like"/>
    <property type="match status" value="1"/>
</dbReference>
<comment type="caution">
    <text evidence="10">The sequence shown here is derived from an EMBL/GenBank/DDBJ whole genome shotgun (WGS) entry which is preliminary data.</text>
</comment>
<keyword evidence="11" id="KW-1185">Reference proteome</keyword>
<dbReference type="GO" id="GO:0005886">
    <property type="term" value="C:plasma membrane"/>
    <property type="evidence" value="ECO:0007669"/>
    <property type="project" value="UniProtKB-SubCell"/>
</dbReference>
<evidence type="ECO:0000256" key="8">
    <source>
        <dbReference type="SAM" id="Phobius"/>
    </source>
</evidence>
<feature type="transmembrane region" description="Helical" evidence="8">
    <location>
        <begin position="408"/>
        <end position="427"/>
    </location>
</feature>
<dbReference type="PANTHER" id="PTHR23513">
    <property type="entry name" value="INTEGRAL MEMBRANE EFFLUX PROTEIN-RELATED"/>
    <property type="match status" value="1"/>
</dbReference>
<evidence type="ECO:0000259" key="9">
    <source>
        <dbReference type="PROSITE" id="PS50850"/>
    </source>
</evidence>
<sequence>MNKECSFTEEISMNDDSSEGDSADCECSGLKAWLLSAFPAFCSRNFRLYFIGQIVSMIGTWLQMVALGWLVLEMTGSAFWVGVTAAASSLPALLFSLFGGVIVDRYDRKTILLWTQILSMVLALALGLFTITGAITLVIIMELAFLLGCVTSVATPALQAFLSEMVEHDQLRSAVALNSAILNTSRVIGPVIAGFMISYTGTGGAFLANGVSYIAVILALFAIHTTTSQEKVTDSGSTLQSIRDGVVYTWQHPIIRTIVLFASVVSIFGWSFVSMLPVVAKQTYGLGSEGMGYLFSALGLGSLSGTVLVSITSGRVRNSSMVVGGSVTFSLGLIAFSFVQDERLGMIFLFIAGMGLLSAFATMTATVQYLVDDRYRGRVMSIYLMVLMGFMPIGNLEVGILSELFGTAVAIRVGSVVVLATALLLSCSLKGVARAWRAYREPAES</sequence>
<feature type="transmembrane region" description="Helical" evidence="8">
    <location>
        <begin position="48"/>
        <end position="72"/>
    </location>
</feature>
<keyword evidence="3" id="KW-1003">Cell membrane</keyword>
<feature type="compositionally biased region" description="Acidic residues" evidence="7">
    <location>
        <begin position="12"/>
        <end position="21"/>
    </location>
</feature>
<dbReference type="OrthoDB" id="9775268at2"/>
<feature type="transmembrane region" description="Helical" evidence="8">
    <location>
        <begin position="78"/>
        <end position="99"/>
    </location>
</feature>
<keyword evidence="6 8" id="KW-0472">Membrane</keyword>
<dbReference type="InterPro" id="IPR036259">
    <property type="entry name" value="MFS_trans_sf"/>
</dbReference>
<dbReference type="GO" id="GO:0022857">
    <property type="term" value="F:transmembrane transporter activity"/>
    <property type="evidence" value="ECO:0007669"/>
    <property type="project" value="InterPro"/>
</dbReference>
<dbReference type="PANTHER" id="PTHR23513:SF11">
    <property type="entry name" value="STAPHYLOFERRIN A TRANSPORTER"/>
    <property type="match status" value="1"/>
</dbReference>
<organism evidence="10 11">
    <name type="scientific">Prosthecochloris marina</name>
    <dbReference type="NCBI Taxonomy" id="2017681"/>
    <lineage>
        <taxon>Bacteria</taxon>
        <taxon>Pseudomonadati</taxon>
        <taxon>Chlorobiota</taxon>
        <taxon>Chlorobiia</taxon>
        <taxon>Chlorobiales</taxon>
        <taxon>Chlorobiaceae</taxon>
        <taxon>Prosthecochloris</taxon>
    </lineage>
</organism>
<evidence type="ECO:0000256" key="5">
    <source>
        <dbReference type="ARBA" id="ARBA00022989"/>
    </source>
</evidence>
<dbReference type="PROSITE" id="PS50850">
    <property type="entry name" value="MFS"/>
    <property type="match status" value="1"/>
</dbReference>
<feature type="domain" description="Major facilitator superfamily (MFS) profile" evidence="9">
    <location>
        <begin position="45"/>
        <end position="432"/>
    </location>
</feature>
<feature type="transmembrane region" description="Helical" evidence="8">
    <location>
        <begin position="321"/>
        <end position="339"/>
    </location>
</feature>
<dbReference type="Gene3D" id="1.20.1250.20">
    <property type="entry name" value="MFS general substrate transporter like domains"/>
    <property type="match status" value="1"/>
</dbReference>
<evidence type="ECO:0000256" key="1">
    <source>
        <dbReference type="ARBA" id="ARBA00004651"/>
    </source>
</evidence>
<protein>
    <submittedName>
        <fullName evidence="10">MFS transporter</fullName>
    </submittedName>
</protein>
<feature type="transmembrane region" description="Helical" evidence="8">
    <location>
        <begin position="382"/>
        <end position="402"/>
    </location>
</feature>
<evidence type="ECO:0000256" key="7">
    <source>
        <dbReference type="SAM" id="MobiDB-lite"/>
    </source>
</evidence>
<dbReference type="EMBL" id="PDNZ01000010">
    <property type="protein sequence ID" value="PWW81139.1"/>
    <property type="molecule type" value="Genomic_DNA"/>
</dbReference>
<dbReference type="InterPro" id="IPR020846">
    <property type="entry name" value="MFS_dom"/>
</dbReference>
<dbReference type="Pfam" id="PF05977">
    <property type="entry name" value="MFS_3"/>
    <property type="match status" value="1"/>
</dbReference>
<evidence type="ECO:0000256" key="2">
    <source>
        <dbReference type="ARBA" id="ARBA00022448"/>
    </source>
</evidence>
<evidence type="ECO:0000313" key="10">
    <source>
        <dbReference type="EMBL" id="PWW81139.1"/>
    </source>
</evidence>
<evidence type="ECO:0000256" key="3">
    <source>
        <dbReference type="ARBA" id="ARBA00022475"/>
    </source>
</evidence>
<dbReference type="InterPro" id="IPR010290">
    <property type="entry name" value="TM_effector"/>
</dbReference>
<comment type="subcellular location">
    <subcellularLocation>
        <location evidence="1">Cell membrane</location>
        <topology evidence="1">Multi-pass membrane protein</topology>
    </subcellularLocation>
</comment>
<feature type="transmembrane region" description="Helical" evidence="8">
    <location>
        <begin position="345"/>
        <end position="370"/>
    </location>
</feature>
<dbReference type="AlphaFoldDB" id="A0A317T309"/>
<proteinExistence type="predicted"/>
<name>A0A317T309_9CHLB</name>
<dbReference type="Proteomes" id="UP000246278">
    <property type="component" value="Unassembled WGS sequence"/>
</dbReference>
<reference evidence="11" key="1">
    <citation type="submission" date="2017-10" db="EMBL/GenBank/DDBJ databases">
        <authorList>
            <person name="Gaisin V.A."/>
            <person name="Rysina M.S."/>
            <person name="Grouzdev D.S."/>
        </authorList>
    </citation>
    <scope>NUCLEOTIDE SEQUENCE [LARGE SCALE GENOMIC DNA]</scope>
    <source>
        <strain evidence="11">V1</strain>
    </source>
</reference>
<evidence type="ECO:0000256" key="6">
    <source>
        <dbReference type="ARBA" id="ARBA00023136"/>
    </source>
</evidence>
<evidence type="ECO:0000313" key="11">
    <source>
        <dbReference type="Proteomes" id="UP000246278"/>
    </source>
</evidence>
<keyword evidence="4 8" id="KW-0812">Transmembrane</keyword>
<feature type="region of interest" description="Disordered" evidence="7">
    <location>
        <begin position="1"/>
        <end position="21"/>
    </location>
</feature>
<feature type="transmembrane region" description="Helical" evidence="8">
    <location>
        <begin position="203"/>
        <end position="223"/>
    </location>
</feature>
<keyword evidence="5 8" id="KW-1133">Transmembrane helix</keyword>
<keyword evidence="2" id="KW-0813">Transport</keyword>
<dbReference type="SUPFAM" id="SSF103473">
    <property type="entry name" value="MFS general substrate transporter"/>
    <property type="match status" value="1"/>
</dbReference>
<feature type="transmembrane region" description="Helical" evidence="8">
    <location>
        <begin position="291"/>
        <end position="309"/>
    </location>
</feature>
<feature type="transmembrane region" description="Helical" evidence="8">
    <location>
        <begin position="137"/>
        <end position="162"/>
    </location>
</feature>